<organism evidence="1 2">
    <name type="scientific">Diphasiastrum complanatum</name>
    <name type="common">Issler's clubmoss</name>
    <name type="synonym">Lycopodium complanatum</name>
    <dbReference type="NCBI Taxonomy" id="34168"/>
    <lineage>
        <taxon>Eukaryota</taxon>
        <taxon>Viridiplantae</taxon>
        <taxon>Streptophyta</taxon>
        <taxon>Embryophyta</taxon>
        <taxon>Tracheophyta</taxon>
        <taxon>Lycopodiopsida</taxon>
        <taxon>Lycopodiales</taxon>
        <taxon>Lycopodiaceae</taxon>
        <taxon>Lycopodioideae</taxon>
        <taxon>Diphasiastrum</taxon>
    </lineage>
</organism>
<dbReference type="EMBL" id="CM055092">
    <property type="protein sequence ID" value="KAJ7569029.1"/>
    <property type="molecule type" value="Genomic_DNA"/>
</dbReference>
<evidence type="ECO:0000313" key="2">
    <source>
        <dbReference type="Proteomes" id="UP001162992"/>
    </source>
</evidence>
<gene>
    <name evidence="1" type="ORF">O6H91_01G058200</name>
</gene>
<reference evidence="2" key="1">
    <citation type="journal article" date="2024" name="Proc. Natl. Acad. Sci. U.S.A.">
        <title>Extraordinary preservation of gene collinearity over three hundred million years revealed in homosporous lycophytes.</title>
        <authorList>
            <person name="Li C."/>
            <person name="Wickell D."/>
            <person name="Kuo L.Y."/>
            <person name="Chen X."/>
            <person name="Nie B."/>
            <person name="Liao X."/>
            <person name="Peng D."/>
            <person name="Ji J."/>
            <person name="Jenkins J."/>
            <person name="Williams M."/>
            <person name="Shu S."/>
            <person name="Plott C."/>
            <person name="Barry K."/>
            <person name="Rajasekar S."/>
            <person name="Grimwood J."/>
            <person name="Han X."/>
            <person name="Sun S."/>
            <person name="Hou Z."/>
            <person name="He W."/>
            <person name="Dai G."/>
            <person name="Sun C."/>
            <person name="Schmutz J."/>
            <person name="Leebens-Mack J.H."/>
            <person name="Li F.W."/>
            <person name="Wang L."/>
        </authorList>
    </citation>
    <scope>NUCLEOTIDE SEQUENCE [LARGE SCALE GENOMIC DNA]</scope>
    <source>
        <strain evidence="2">cv. PW_Plant_1</strain>
    </source>
</reference>
<name>A0ACC2ERC7_DIPCM</name>
<keyword evidence="2" id="KW-1185">Reference proteome</keyword>
<protein>
    <submittedName>
        <fullName evidence="1">Uncharacterized protein</fullName>
    </submittedName>
</protein>
<dbReference type="Proteomes" id="UP001162992">
    <property type="component" value="Chromosome 1"/>
</dbReference>
<proteinExistence type="predicted"/>
<comment type="caution">
    <text evidence="1">The sequence shown here is derived from an EMBL/GenBank/DDBJ whole genome shotgun (WGS) entry which is preliminary data.</text>
</comment>
<sequence>MSHFGRAGPPDIKDTYSLLVLNITFRTTADDLYPLFDRYGKVVDIFIPRDKRTGESRGFAFVRYKHADEAQKAIDRLDGRIIDGRHIMVQLAKYGRKEEPIQRGRITSPSPKRSSRSDSRSPRRIRRHYDDYYDRDVRHERHDRYRYAGVERDSYRKRSLTHSRSRSRSRGREHRRRRSPSRSPRPVRDTRGRSPRHSLRRSSSREPSHEIRNGALEKRSPLRLRRSRSKDSHSHSPARSDRRSASLEPEKASSHDRKRKSPQGRSSASPRAYSVEKSIADQLSPSPDRSAEEPNASPAPRSASDYARSPSPFARHSGSRTPESRSPSPVNSDD</sequence>
<evidence type="ECO:0000313" key="1">
    <source>
        <dbReference type="EMBL" id="KAJ7569029.1"/>
    </source>
</evidence>
<accession>A0ACC2ERC7</accession>